<dbReference type="SUPFAM" id="SSF53850">
    <property type="entry name" value="Periplasmic binding protein-like II"/>
    <property type="match status" value="1"/>
</dbReference>
<keyword evidence="3" id="KW-1185">Reference proteome</keyword>
<dbReference type="InterPro" id="IPR005119">
    <property type="entry name" value="LysR_subst-bd"/>
</dbReference>
<dbReference type="OrthoDB" id="9789529at2"/>
<reference evidence="2 3" key="1">
    <citation type="submission" date="2018-02" db="EMBL/GenBank/DDBJ databases">
        <authorList>
            <person name="Cohen D.B."/>
            <person name="Kent A.D."/>
        </authorList>
    </citation>
    <scope>NUCLEOTIDE SEQUENCE [LARGE SCALE GENOMIC DNA]</scope>
    <source>
        <strain evidence="2">1</strain>
    </source>
</reference>
<evidence type="ECO:0000259" key="1">
    <source>
        <dbReference type="Pfam" id="PF03466"/>
    </source>
</evidence>
<evidence type="ECO:0000313" key="2">
    <source>
        <dbReference type="EMBL" id="SPD87236.1"/>
    </source>
</evidence>
<dbReference type="AlphaFoldDB" id="A0A2N9JHK9"/>
<proteinExistence type="predicted"/>
<organism evidence="2 3">
    <name type="scientific">Micropruina glycogenica</name>
    <dbReference type="NCBI Taxonomy" id="75385"/>
    <lineage>
        <taxon>Bacteria</taxon>
        <taxon>Bacillati</taxon>
        <taxon>Actinomycetota</taxon>
        <taxon>Actinomycetes</taxon>
        <taxon>Propionibacteriales</taxon>
        <taxon>Nocardioidaceae</taxon>
        <taxon>Micropruina</taxon>
    </lineage>
</organism>
<name>A0A2N9JHK9_9ACTN</name>
<accession>A0A2N9JHK9</accession>
<evidence type="ECO:0000313" key="3">
    <source>
        <dbReference type="Proteomes" id="UP000238164"/>
    </source>
</evidence>
<dbReference type="Proteomes" id="UP000238164">
    <property type="component" value="Chromosome 1"/>
</dbReference>
<feature type="domain" description="LysR substrate-binding" evidence="1">
    <location>
        <begin position="19"/>
        <end position="87"/>
    </location>
</feature>
<dbReference type="EMBL" id="LT985188">
    <property type="protein sequence ID" value="SPD87236.1"/>
    <property type="molecule type" value="Genomic_DNA"/>
</dbReference>
<gene>
    <name evidence="2" type="ORF">MPLG2_2206</name>
</gene>
<protein>
    <submittedName>
        <fullName evidence="2">LysR family transcriptional regulator</fullName>
    </submittedName>
</protein>
<sequence length="99" mass="10542">MLPRPVHTNHATVQRALQAAGVQPTVAAELGVTMLPRSVAERLAADSNLRLVRVTDPIEVHLSLGTPSSLPLSRAAECVRDVLRQVVAVTLSHPSVDLP</sequence>
<dbReference type="Pfam" id="PF03466">
    <property type="entry name" value="LysR_substrate"/>
    <property type="match status" value="1"/>
</dbReference>
<dbReference type="KEGG" id="mgg:MPLG2_2206"/>